<name>A0ABS6TF04_9ENTE</name>
<dbReference type="InterPro" id="IPR013378">
    <property type="entry name" value="InlB-like_B-rpt"/>
</dbReference>
<proteinExistence type="predicted"/>
<gene>
    <name evidence="2" type="ORF">KUA55_12510</name>
</gene>
<protein>
    <submittedName>
        <fullName evidence="2">M60 family metallopeptidase</fullName>
    </submittedName>
</protein>
<comment type="caution">
    <text evidence="2">The sequence shown here is derived from an EMBL/GenBank/DDBJ whole genome shotgun (WGS) entry which is preliminary data.</text>
</comment>
<dbReference type="Pfam" id="PF03382">
    <property type="entry name" value="DUF285"/>
    <property type="match status" value="1"/>
</dbReference>
<sequence>MSLFVSIEGGKEYPLFEKGVTDPTEFFSDISNDTPPFIEFVGAHSILTIPKPSEYIKQLTKINMNYGINNFVDYFDKIAVFGAESSGLNFTGIDSLNYLSGKIHYVKADEDLNNGMFNAGDERISLHNTQGFKNILDEFTGVSPKPPMIKAIWGLWHETGHLFQNPYYTWSGMTEVTVNICSYYTLKNVGHSTAEIEDFKSLAPEIRTYLENSNVKNFDEIEDPFFKLGMFAQLMESYGDDIFAKLNEEYRTASILGEIALPDRYNDNQKQQLFMTYISTVTKRDLSDFFQKWGLYPNEQSLEKMKQFKKPSELIERNIFYDDDITHYDGDHTAFESLSVQVKNIKLSRIESGIDSIKFSELFEPETLYSLPQKMKLSLKSFCIIYSNSDYLYVHIETNEGPSGNYKVPIEIDKVNDKIWGSVTWDFNNKSGILTFLDVGILGESSNSPWNRADEYKIDSSQIKKIVFNKSVRAPKNSASLFARLGKIEQFDNMSNLDTSLVTNMQDMFAYESVITKLNLSTFDTKNVSNFQGMFYGSGNIESLDLSNFDTNNITDFPYMFNSLDRLKELTLGERAIFDNQAIGRSASHEWIKLSNPSITMGTNQTFFKDYKEYTGEKAGKYVWKSNVENYKKVVFATDGGTTIIDQWVLTGEVISASSPSKENYSFDGWFKDKELTVPFDFSVPINEDTTIYAKWTKDQRSFVASDYTMYIGDKTPTVADFKASATDKTGSAVDVTVDFGDNDITKAGEYNVTLKSSDGQTKIIKLTVKANKQSIAGSDYNMYVGDKTPTASDFKASATDKNGSAVDVTADFGGNDITKAGEYEVTLRSSDDQAIKVKLTVLVKDDQITIMYRIYNPNNGEHFYTQSIQEKNELLKDGWRDEGIGWRVPMSGDPIYRLYNPNVGDHHYTLSNDEKTYLVSQGWKDEGIGWFSGGDIPIYRQYNPNAKTGSHNFTTSINEKDSLIEVGWKDEGVSWYSVK</sequence>
<evidence type="ECO:0000259" key="1">
    <source>
        <dbReference type="PROSITE" id="PS51723"/>
    </source>
</evidence>
<dbReference type="PROSITE" id="PS51723">
    <property type="entry name" value="PEPTIDASE_M60"/>
    <property type="match status" value="1"/>
</dbReference>
<accession>A0ABS6TF04</accession>
<dbReference type="NCBIfam" id="TIGR02543">
    <property type="entry name" value="List_Bact_rpt"/>
    <property type="match status" value="1"/>
</dbReference>
<dbReference type="NCBIfam" id="TIGR02167">
    <property type="entry name" value="Liste_lipo_26"/>
    <property type="match status" value="2"/>
</dbReference>
<organism evidence="2 3">
    <name type="scientific">Enterococcus alishanensis</name>
    <dbReference type="NCBI Taxonomy" id="1303817"/>
    <lineage>
        <taxon>Bacteria</taxon>
        <taxon>Bacillati</taxon>
        <taxon>Bacillota</taxon>
        <taxon>Bacilli</taxon>
        <taxon>Lactobacillales</taxon>
        <taxon>Enterococcaceae</taxon>
        <taxon>Enterococcus</taxon>
    </lineage>
</organism>
<dbReference type="Pfam" id="PF18885">
    <property type="entry name" value="DUF5648"/>
    <property type="match status" value="1"/>
</dbReference>
<dbReference type="SMART" id="SM01276">
    <property type="entry name" value="M60-like"/>
    <property type="match status" value="1"/>
</dbReference>
<dbReference type="Pfam" id="PF09479">
    <property type="entry name" value="Flg_new"/>
    <property type="match status" value="1"/>
</dbReference>
<reference evidence="2 3" key="1">
    <citation type="submission" date="2021-06" db="EMBL/GenBank/DDBJ databases">
        <title>Enterococcus alishanensis sp. nov., a novel lactic acid bacterium isolated from fresh coffee beans.</title>
        <authorList>
            <person name="Chen Y.-S."/>
        </authorList>
    </citation>
    <scope>NUCLEOTIDE SEQUENCE [LARGE SCALE GENOMIC DNA]</scope>
    <source>
        <strain evidence="2 3">ALS3</strain>
    </source>
</reference>
<dbReference type="RefSeq" id="WP_218326707.1">
    <property type="nucleotide sequence ID" value="NZ_JAHUZB010000004.1"/>
</dbReference>
<dbReference type="InterPro" id="IPR043708">
    <property type="entry name" value="DUF5648"/>
</dbReference>
<dbReference type="Proteomes" id="UP000774130">
    <property type="component" value="Unassembled WGS sequence"/>
</dbReference>
<dbReference type="InterPro" id="IPR031161">
    <property type="entry name" value="Peptidase_M60_dom"/>
</dbReference>
<dbReference type="Pfam" id="PF13402">
    <property type="entry name" value="Peptidase_M60"/>
    <property type="match status" value="1"/>
</dbReference>
<dbReference type="InterPro" id="IPR005046">
    <property type="entry name" value="DUF285"/>
</dbReference>
<evidence type="ECO:0000313" key="2">
    <source>
        <dbReference type="EMBL" id="MBV7391504.1"/>
    </source>
</evidence>
<feature type="domain" description="Peptidase M60" evidence="1">
    <location>
        <begin position="1"/>
        <end position="239"/>
    </location>
</feature>
<evidence type="ECO:0000313" key="3">
    <source>
        <dbReference type="Proteomes" id="UP000774130"/>
    </source>
</evidence>
<dbReference type="EMBL" id="JAHUZB010000004">
    <property type="protein sequence ID" value="MBV7391504.1"/>
    <property type="molecule type" value="Genomic_DNA"/>
</dbReference>
<dbReference type="InterPro" id="IPR011889">
    <property type="entry name" value="Liste_lipo_26"/>
</dbReference>
<keyword evidence="3" id="KW-1185">Reference proteome</keyword>